<gene>
    <name evidence="8" type="ORF">Aau02nite_26310</name>
</gene>
<keyword evidence="5 7" id="KW-0472">Membrane</keyword>
<dbReference type="GO" id="GO:0005886">
    <property type="term" value="C:plasma membrane"/>
    <property type="evidence" value="ECO:0007669"/>
    <property type="project" value="UniProtKB-SubCell"/>
</dbReference>
<feature type="transmembrane region" description="Helical" evidence="7">
    <location>
        <begin position="37"/>
        <end position="61"/>
    </location>
</feature>
<dbReference type="Proteomes" id="UP000681340">
    <property type="component" value="Unassembled WGS sequence"/>
</dbReference>
<organism evidence="8 9">
    <name type="scientific">Actinoplanes auranticolor</name>
    <dbReference type="NCBI Taxonomy" id="47988"/>
    <lineage>
        <taxon>Bacteria</taxon>
        <taxon>Bacillati</taxon>
        <taxon>Actinomycetota</taxon>
        <taxon>Actinomycetes</taxon>
        <taxon>Micromonosporales</taxon>
        <taxon>Micromonosporaceae</taxon>
        <taxon>Actinoplanes</taxon>
    </lineage>
</organism>
<evidence type="ECO:0000256" key="6">
    <source>
        <dbReference type="SAM" id="MobiDB-lite"/>
    </source>
</evidence>
<evidence type="ECO:0000256" key="3">
    <source>
        <dbReference type="ARBA" id="ARBA00022692"/>
    </source>
</evidence>
<evidence type="ECO:0000256" key="2">
    <source>
        <dbReference type="ARBA" id="ARBA00022475"/>
    </source>
</evidence>
<evidence type="ECO:0000256" key="7">
    <source>
        <dbReference type="SAM" id="Phobius"/>
    </source>
</evidence>
<dbReference type="AlphaFoldDB" id="A0A919S946"/>
<accession>A0A919S946</accession>
<feature type="transmembrane region" description="Helical" evidence="7">
    <location>
        <begin position="118"/>
        <end position="137"/>
    </location>
</feature>
<dbReference type="GO" id="GO:0022857">
    <property type="term" value="F:transmembrane transporter activity"/>
    <property type="evidence" value="ECO:0007669"/>
    <property type="project" value="InterPro"/>
</dbReference>
<feature type="transmembrane region" description="Helical" evidence="7">
    <location>
        <begin position="300"/>
        <end position="322"/>
    </location>
</feature>
<comment type="caution">
    <text evidence="8">The sequence shown here is derived from an EMBL/GenBank/DDBJ whole genome shotgun (WGS) entry which is preliminary data.</text>
</comment>
<feature type="transmembrane region" description="Helical" evidence="7">
    <location>
        <begin position="360"/>
        <end position="393"/>
    </location>
</feature>
<feature type="transmembrane region" description="Helical" evidence="7">
    <location>
        <begin position="215"/>
        <end position="238"/>
    </location>
</feature>
<feature type="transmembrane region" description="Helical" evidence="7">
    <location>
        <begin position="144"/>
        <end position="166"/>
    </location>
</feature>
<dbReference type="PANTHER" id="PTHR42770">
    <property type="entry name" value="AMINO ACID TRANSPORTER-RELATED"/>
    <property type="match status" value="1"/>
</dbReference>
<comment type="subcellular location">
    <subcellularLocation>
        <location evidence="1">Cell membrane</location>
        <topology evidence="1">Multi-pass membrane protein</topology>
    </subcellularLocation>
</comment>
<evidence type="ECO:0000313" key="8">
    <source>
        <dbReference type="EMBL" id="GIM67190.1"/>
    </source>
</evidence>
<keyword evidence="4 7" id="KW-1133">Transmembrane helix</keyword>
<dbReference type="PANTHER" id="PTHR42770:SF13">
    <property type="entry name" value="L-METHIONINE_BRANCHED-CHAIN AMINO ACID EXPORTER YJEH"/>
    <property type="match status" value="1"/>
</dbReference>
<proteinExistence type="predicted"/>
<protein>
    <submittedName>
        <fullName evidence="8">Amino acid permease</fullName>
    </submittedName>
</protein>
<dbReference type="Pfam" id="PF13520">
    <property type="entry name" value="AA_permease_2"/>
    <property type="match status" value="1"/>
</dbReference>
<dbReference type="PIRSF" id="PIRSF006060">
    <property type="entry name" value="AA_transporter"/>
    <property type="match status" value="1"/>
</dbReference>
<dbReference type="RefSeq" id="WP_212988633.1">
    <property type="nucleotide sequence ID" value="NZ_BAABEA010000019.1"/>
</dbReference>
<feature type="transmembrane region" description="Helical" evidence="7">
    <location>
        <begin position="82"/>
        <end position="106"/>
    </location>
</feature>
<evidence type="ECO:0000256" key="5">
    <source>
        <dbReference type="ARBA" id="ARBA00023136"/>
    </source>
</evidence>
<keyword evidence="9" id="KW-1185">Reference proteome</keyword>
<feature type="region of interest" description="Disordered" evidence="6">
    <location>
        <begin position="398"/>
        <end position="447"/>
    </location>
</feature>
<feature type="transmembrane region" description="Helical" evidence="7">
    <location>
        <begin position="178"/>
        <end position="203"/>
    </location>
</feature>
<sequence>MELSVSRGVALYVGALLGPGLLVLPGLAAAAAGPASILAWIGLLVLSGLLAVVFAALGVARPSNAGAAAYVRAGLGIRAGRAASWCFLAGIITGAPVVCHMGAGYLAASLGAGRGGTALAGAALLLVVLAVTLCGVRTSTTVQLALIGVLLVVVIVAVAGAVPSSAAGNWHPFAPHGWAAVGSAAALLMLSFVGWEAIAPLTVRFADPRRRLPRVIGIAFAVTTVVYLSLAAVTIAALGPRAGTEVPLAALLSLAFGSAGSAVAAGAAIALTVGTTNAYFTGGAALARSLTAPGRRSDRLAMPPWLLTVMLAAELVATWLLGTGRVPVSAMVTVPSAFFLAVYLGCTVSGWRILTGTPRAVAAVATVAVAAVLFLSGYALIPALLVTAVTAMWPVPAADRGSRRPCPPARSGDRTARDRYRRAGVPAGRADAPGTTAPAGDDACRPA</sequence>
<evidence type="ECO:0000313" key="9">
    <source>
        <dbReference type="Proteomes" id="UP000681340"/>
    </source>
</evidence>
<keyword evidence="2" id="KW-1003">Cell membrane</keyword>
<dbReference type="InterPro" id="IPR002293">
    <property type="entry name" value="AA/rel_permease1"/>
</dbReference>
<name>A0A919S946_9ACTN</name>
<feature type="transmembrane region" description="Helical" evidence="7">
    <location>
        <begin position="250"/>
        <end position="280"/>
    </location>
</feature>
<keyword evidence="3 7" id="KW-0812">Transmembrane</keyword>
<feature type="transmembrane region" description="Helical" evidence="7">
    <location>
        <begin position="9"/>
        <end position="31"/>
    </location>
</feature>
<feature type="transmembrane region" description="Helical" evidence="7">
    <location>
        <begin position="328"/>
        <end position="348"/>
    </location>
</feature>
<dbReference type="InterPro" id="IPR050367">
    <property type="entry name" value="APC_superfamily"/>
</dbReference>
<reference evidence="8" key="1">
    <citation type="submission" date="2021-03" db="EMBL/GenBank/DDBJ databases">
        <title>Whole genome shotgun sequence of Actinoplanes auranticolor NBRC 12245.</title>
        <authorList>
            <person name="Komaki H."/>
            <person name="Tamura T."/>
        </authorList>
    </citation>
    <scope>NUCLEOTIDE SEQUENCE</scope>
    <source>
        <strain evidence="8">NBRC 12245</strain>
    </source>
</reference>
<evidence type="ECO:0000256" key="4">
    <source>
        <dbReference type="ARBA" id="ARBA00022989"/>
    </source>
</evidence>
<evidence type="ECO:0000256" key="1">
    <source>
        <dbReference type="ARBA" id="ARBA00004651"/>
    </source>
</evidence>
<dbReference type="EMBL" id="BOQL01000021">
    <property type="protein sequence ID" value="GIM67190.1"/>
    <property type="molecule type" value="Genomic_DNA"/>
</dbReference>
<dbReference type="Gene3D" id="1.20.1740.10">
    <property type="entry name" value="Amino acid/polyamine transporter I"/>
    <property type="match status" value="1"/>
</dbReference>